<name>A0ABW9QXG5_9ACTN</name>
<gene>
    <name evidence="4" type="ORF">GHK86_17735</name>
</gene>
<evidence type="ECO:0000259" key="3">
    <source>
        <dbReference type="PROSITE" id="PS50110"/>
    </source>
</evidence>
<dbReference type="PROSITE" id="PS50110">
    <property type="entry name" value="RESPONSE_REGULATORY"/>
    <property type="match status" value="1"/>
</dbReference>
<dbReference type="SUPFAM" id="SSF52172">
    <property type="entry name" value="CheY-like"/>
    <property type="match status" value="1"/>
</dbReference>
<dbReference type="InterPro" id="IPR011006">
    <property type="entry name" value="CheY-like_superfamily"/>
</dbReference>
<keyword evidence="5" id="KW-1185">Reference proteome</keyword>
<dbReference type="Pfam" id="PF00072">
    <property type="entry name" value="Response_reg"/>
    <property type="match status" value="1"/>
</dbReference>
<dbReference type="InterPro" id="IPR050595">
    <property type="entry name" value="Bact_response_regulator"/>
</dbReference>
<feature type="non-terminal residue" evidence="4">
    <location>
        <position position="66"/>
    </location>
</feature>
<evidence type="ECO:0000256" key="2">
    <source>
        <dbReference type="PROSITE-ProRule" id="PRU00169"/>
    </source>
</evidence>
<protein>
    <submittedName>
        <fullName evidence="4">Response regulator</fullName>
    </submittedName>
</protein>
<sequence>MATVLVVDDERDICELVRINLELDGHRVAVAHDGDAALTELERVRPDLLILDVMMPGRDGFSVLQG</sequence>
<comment type="caution">
    <text evidence="4">The sequence shown here is derived from an EMBL/GenBank/DDBJ whole genome shotgun (WGS) entry which is preliminary data.</text>
</comment>
<proteinExistence type="predicted"/>
<dbReference type="Proteomes" id="UP000437736">
    <property type="component" value="Unassembled WGS sequence"/>
</dbReference>
<organism evidence="4 5">
    <name type="scientific">Acidiferrimicrobium australe</name>
    <dbReference type="NCBI Taxonomy" id="2664430"/>
    <lineage>
        <taxon>Bacteria</taxon>
        <taxon>Bacillati</taxon>
        <taxon>Actinomycetota</taxon>
        <taxon>Acidimicrobiia</taxon>
        <taxon>Acidimicrobiales</taxon>
        <taxon>Acidimicrobiaceae</taxon>
        <taxon>Acidiferrimicrobium</taxon>
    </lineage>
</organism>
<evidence type="ECO:0000256" key="1">
    <source>
        <dbReference type="ARBA" id="ARBA00022553"/>
    </source>
</evidence>
<accession>A0ABW9QXG5</accession>
<dbReference type="PANTHER" id="PTHR44591">
    <property type="entry name" value="STRESS RESPONSE REGULATOR PROTEIN 1"/>
    <property type="match status" value="1"/>
</dbReference>
<dbReference type="PANTHER" id="PTHR44591:SF3">
    <property type="entry name" value="RESPONSE REGULATORY DOMAIN-CONTAINING PROTEIN"/>
    <property type="match status" value="1"/>
</dbReference>
<dbReference type="Gene3D" id="3.40.50.2300">
    <property type="match status" value="1"/>
</dbReference>
<evidence type="ECO:0000313" key="4">
    <source>
        <dbReference type="EMBL" id="MST34555.1"/>
    </source>
</evidence>
<evidence type="ECO:0000313" key="5">
    <source>
        <dbReference type="Proteomes" id="UP000437736"/>
    </source>
</evidence>
<feature type="domain" description="Response regulatory" evidence="3">
    <location>
        <begin position="3"/>
        <end position="66"/>
    </location>
</feature>
<dbReference type="EMBL" id="WJHE01001070">
    <property type="protein sequence ID" value="MST34555.1"/>
    <property type="molecule type" value="Genomic_DNA"/>
</dbReference>
<feature type="modified residue" description="4-aspartylphosphate" evidence="2">
    <location>
        <position position="52"/>
    </location>
</feature>
<reference evidence="4 5" key="1">
    <citation type="submission" date="2019-11" db="EMBL/GenBank/DDBJ databases">
        <title>Acidiferrimicrobium australis gen. nov., sp. nov., an acidophilic and obligately heterotrophic, member of the Actinobacteria that catalyses dissimilatory oxido- reduction of iron isolated from metal-rich acidic water in Chile.</title>
        <authorList>
            <person name="Gonzalez D."/>
            <person name="Huber K."/>
            <person name="Hedrich S."/>
            <person name="Rojas-Villalobos C."/>
            <person name="Quatrini R."/>
            <person name="Dinamarca M.A."/>
            <person name="Schwarz A."/>
            <person name="Canales C."/>
            <person name="Nancucheo I."/>
        </authorList>
    </citation>
    <scope>NUCLEOTIDE SEQUENCE [LARGE SCALE GENOMIC DNA]</scope>
    <source>
        <strain evidence="4 5">USS-CCA1</strain>
    </source>
</reference>
<dbReference type="InterPro" id="IPR001789">
    <property type="entry name" value="Sig_transdc_resp-reg_receiver"/>
</dbReference>
<keyword evidence="1 2" id="KW-0597">Phosphoprotein</keyword>